<proteinExistence type="inferred from homology"/>
<dbReference type="FunFam" id="3.50.50.60:FF:000450">
    <property type="entry name" value="Amine oxidase"/>
    <property type="match status" value="1"/>
</dbReference>
<dbReference type="PANTHER" id="PTHR10742:SF342">
    <property type="entry name" value="AMINE OXIDASE"/>
    <property type="match status" value="1"/>
</dbReference>
<dbReference type="PANTHER" id="PTHR10742">
    <property type="entry name" value="FLAVIN MONOAMINE OXIDASE"/>
    <property type="match status" value="1"/>
</dbReference>
<dbReference type="InterPro" id="IPR050281">
    <property type="entry name" value="Flavin_monoamine_oxidase"/>
</dbReference>
<evidence type="ECO:0000313" key="14">
    <source>
        <dbReference type="Proteomes" id="UP000265180"/>
    </source>
</evidence>
<dbReference type="FunFam" id="3.50.50.60:FF:000242">
    <property type="entry name" value="Amine oxidase"/>
    <property type="match status" value="1"/>
</dbReference>
<evidence type="ECO:0000313" key="13">
    <source>
        <dbReference type="Ensembl" id="ENSORLP00020020658.1"/>
    </source>
</evidence>
<dbReference type="PRINTS" id="PR00757">
    <property type="entry name" value="AMINEOXDASEF"/>
</dbReference>
<feature type="binding site" evidence="10">
    <location>
        <position position="153"/>
    </location>
    <ligand>
        <name>substrate</name>
    </ligand>
</feature>
<feature type="binding site" evidence="10">
    <location>
        <position position="521"/>
    </location>
    <ligand>
        <name>FAD</name>
        <dbReference type="ChEBI" id="CHEBI:57692"/>
    </ligand>
</feature>
<feature type="binding site" evidence="10">
    <location>
        <position position="324"/>
    </location>
    <ligand>
        <name>FAD</name>
        <dbReference type="ChEBI" id="CHEBI:57692"/>
    </ligand>
</feature>
<dbReference type="Proteomes" id="UP000265180">
    <property type="component" value="Chromosome 18"/>
</dbReference>
<dbReference type="GO" id="GO:0001716">
    <property type="term" value="F:L-amino-acid oxidase activity"/>
    <property type="evidence" value="ECO:0007669"/>
    <property type="project" value="UniProtKB-ARBA"/>
</dbReference>
<feature type="binding site" evidence="10">
    <location>
        <begin position="126"/>
        <end position="127"/>
    </location>
    <ligand>
        <name>FAD</name>
        <dbReference type="ChEBI" id="CHEBI:57692"/>
    </ligand>
</feature>
<sequence length="561" mass="63240">MGVAVLTSFYRCVVESTLSSLCGKAAFLWQRQKLCNEGLKLHRGLWAAASVISVLLLLHYSSAFNMRDALSECLKDEDYNELLNIVKNGLPQTKHHHRVVIVGAGMAGMTAAKLLEDAGHQVTILEASGRVGGRLETYRNKEEGWYAELGAMRIPSFHEIVLNITEKLNVSLNNFTMVDNNTYYLTNGVKATTKEGTTNPEVLMYNVTENERHKSADELLQMALKKVKDVAQNHGCQYLFKNYDHYSVKEYLKEEGELSQQAIRMIGDLLNEQSLLFTALTEMLYDQSDVNNSITYYEVTGGFDLFSEALRDSLKSTLHLNSKVVRISQSDRGVTVKYQTPNESSLKTLPADLVLVTTTTKAALFIDFDPPLSIRKMEAMRSVHYDSATKIFLTFREKFWESEGIHGGKSITDRPSRFIYYPSHCFPKNQTIGVLLASYTWSDDSLLFLGASDEDLKELVLRDLVQIHGERVRSLCTGVIVKRWSSDPYSMGAFALLTPYQHIEYSKELFRSEGRIHFAGEHTAFPHAWIETAMKSAIRAAVNINNEVLHGSDQNPGKEEL</sequence>
<dbReference type="Ensembl" id="ENSORLT00020030101.1">
    <property type="protein sequence ID" value="ENSORLP00020020658.1"/>
    <property type="gene ID" value="ENSORLG00020021712.1"/>
</dbReference>
<dbReference type="SUPFAM" id="SSF51905">
    <property type="entry name" value="FAD/NAD(P)-binding domain"/>
    <property type="match status" value="1"/>
</dbReference>
<dbReference type="Pfam" id="PF01593">
    <property type="entry name" value="Amino_oxidase"/>
    <property type="match status" value="1"/>
</dbReference>
<reference evidence="13 14" key="2">
    <citation type="submission" date="2017-04" db="EMBL/GenBank/DDBJ databases">
        <title>CpG methylation of centromeres and impact of large insertions on vertebrate speciation.</title>
        <authorList>
            <person name="Ichikawa K."/>
            <person name="Yoshimura J."/>
            <person name="Morishita S."/>
        </authorList>
    </citation>
    <scope>NUCLEOTIDE SEQUENCE</scope>
    <source>
        <strain evidence="13 14">HNI</strain>
    </source>
</reference>
<dbReference type="Gene3D" id="1.10.10.1620">
    <property type="match status" value="1"/>
</dbReference>
<dbReference type="Gene3D" id="3.30.70.2100">
    <property type="match status" value="1"/>
</dbReference>
<feature type="binding site" evidence="10">
    <location>
        <begin position="150"/>
        <end position="153"/>
    </location>
    <ligand>
        <name>FAD</name>
        <dbReference type="ChEBI" id="CHEBI:57692"/>
    </ligand>
</feature>
<keyword evidence="7 11" id="KW-0560">Oxidoreductase</keyword>
<keyword evidence="6 11" id="KW-0274">FAD</keyword>
<reference key="1">
    <citation type="journal article" date="2007" name="Nature">
        <title>The medaka draft genome and insights into vertebrate genome evolution.</title>
        <authorList>
            <person name="Kasahara M."/>
            <person name="Naruse K."/>
            <person name="Sasaki S."/>
            <person name="Nakatani Y."/>
            <person name="Qu W."/>
            <person name="Ahsan B."/>
            <person name="Yamada T."/>
            <person name="Nagayasu Y."/>
            <person name="Doi K."/>
            <person name="Kasai Y."/>
            <person name="Jindo T."/>
            <person name="Kobayashi D."/>
            <person name="Shimada A."/>
            <person name="Toyoda A."/>
            <person name="Kuroki Y."/>
            <person name="Fujiyama A."/>
            <person name="Sasaki T."/>
            <person name="Shimizu A."/>
            <person name="Asakawa S."/>
            <person name="Shimizu N."/>
            <person name="Hashimoto S."/>
            <person name="Yang J."/>
            <person name="Lee Y."/>
            <person name="Matsushima K."/>
            <person name="Sugano S."/>
            <person name="Sakaizumi M."/>
            <person name="Narita T."/>
            <person name="Ohishi K."/>
            <person name="Haga S."/>
            <person name="Ohta F."/>
            <person name="Nomoto H."/>
            <person name="Nogata K."/>
            <person name="Morishita T."/>
            <person name="Endo T."/>
            <person name="Shin-I T."/>
            <person name="Takeda H."/>
            <person name="Morishita S."/>
            <person name="Kohara Y."/>
        </authorList>
    </citation>
    <scope>NUCLEOTIDE SEQUENCE [LARGE SCALE GENOMIC DNA]</scope>
    <source>
        <strain>Hd-rR</strain>
    </source>
</reference>
<reference evidence="13" key="3">
    <citation type="submission" date="2025-08" db="UniProtKB">
        <authorList>
            <consortium name="Ensembl"/>
        </authorList>
    </citation>
    <scope>IDENTIFICATION</scope>
    <source>
        <strain evidence="13">HNI</strain>
    </source>
</reference>
<accession>A0A3P9LJA1</accession>
<dbReference type="SUPFAM" id="SSF54373">
    <property type="entry name" value="FAD-linked reductases, C-terminal domain"/>
    <property type="match status" value="1"/>
</dbReference>
<evidence type="ECO:0000256" key="3">
    <source>
        <dbReference type="ARBA" id="ARBA00005465"/>
    </source>
</evidence>
<keyword evidence="4" id="KW-0964">Secreted</keyword>
<evidence type="ECO:0000256" key="8">
    <source>
        <dbReference type="ARBA" id="ARBA00023157"/>
    </source>
</evidence>
<dbReference type="GO" id="GO:0005576">
    <property type="term" value="C:extracellular region"/>
    <property type="evidence" value="ECO:0007669"/>
    <property type="project" value="UniProtKB-SubCell"/>
</dbReference>
<dbReference type="InterPro" id="IPR001613">
    <property type="entry name" value="Flavin_amine_oxidase"/>
</dbReference>
<comment type="subcellular location">
    <subcellularLocation>
        <location evidence="2">Secreted</location>
    </subcellularLocation>
</comment>
<evidence type="ECO:0000256" key="2">
    <source>
        <dbReference type="ARBA" id="ARBA00004613"/>
    </source>
</evidence>
<keyword evidence="8" id="KW-1015">Disulfide bond</keyword>
<evidence type="ECO:0000256" key="6">
    <source>
        <dbReference type="ARBA" id="ARBA00022827"/>
    </source>
</evidence>
<dbReference type="Gene3D" id="1.10.405.10">
    <property type="entry name" value="Guanine Nucleotide Dissociation Inhibitor, domain 1"/>
    <property type="match status" value="1"/>
</dbReference>
<dbReference type="AlphaFoldDB" id="A0A3P9LJA1"/>
<evidence type="ECO:0000256" key="10">
    <source>
        <dbReference type="PIRSR" id="PIRSR601613-1"/>
    </source>
</evidence>
<evidence type="ECO:0000256" key="11">
    <source>
        <dbReference type="RuleBase" id="RU362067"/>
    </source>
</evidence>
<dbReference type="FunFam" id="1.10.10.1620:FF:000001">
    <property type="entry name" value="Amine oxidase"/>
    <property type="match status" value="1"/>
</dbReference>
<evidence type="ECO:0000256" key="9">
    <source>
        <dbReference type="ARBA" id="ARBA00023180"/>
    </source>
</evidence>
<reference evidence="13" key="4">
    <citation type="submission" date="2025-09" db="UniProtKB">
        <authorList>
            <consortium name="Ensembl"/>
        </authorList>
    </citation>
    <scope>IDENTIFICATION</scope>
    <source>
        <strain evidence="13">HNI</strain>
    </source>
</reference>
<comment type="similarity">
    <text evidence="3">Belongs to the flavin monoamine oxidase family. FIG1 subfamily.</text>
</comment>
<evidence type="ECO:0000259" key="12">
    <source>
        <dbReference type="Pfam" id="PF01593"/>
    </source>
</evidence>
<organism evidence="13 14">
    <name type="scientific">Oryzias latipes</name>
    <name type="common">Japanese rice fish</name>
    <name type="synonym">Japanese killifish</name>
    <dbReference type="NCBI Taxonomy" id="8090"/>
    <lineage>
        <taxon>Eukaryota</taxon>
        <taxon>Metazoa</taxon>
        <taxon>Chordata</taxon>
        <taxon>Craniata</taxon>
        <taxon>Vertebrata</taxon>
        <taxon>Euteleostomi</taxon>
        <taxon>Actinopterygii</taxon>
        <taxon>Neopterygii</taxon>
        <taxon>Teleostei</taxon>
        <taxon>Neoteleostei</taxon>
        <taxon>Acanthomorphata</taxon>
        <taxon>Ovalentaria</taxon>
        <taxon>Atherinomorphae</taxon>
        <taxon>Beloniformes</taxon>
        <taxon>Adrianichthyidae</taxon>
        <taxon>Oryziinae</taxon>
        <taxon>Oryzias</taxon>
    </lineage>
</organism>
<dbReference type="InterPro" id="IPR036188">
    <property type="entry name" value="FAD/NAD-bd_sf"/>
</dbReference>
<evidence type="ECO:0000256" key="5">
    <source>
        <dbReference type="ARBA" id="ARBA00022630"/>
    </source>
</evidence>
<keyword evidence="5 11" id="KW-0285">Flavoprotein</keyword>
<dbReference type="InterPro" id="IPR002937">
    <property type="entry name" value="Amino_oxidase"/>
</dbReference>
<protein>
    <recommendedName>
        <fullName evidence="11">Amine oxidase</fullName>
        <ecNumber evidence="11">1.4.3.-</ecNumber>
    </recommendedName>
</protein>
<dbReference type="FunFam" id="3.30.70.2100:FF:000001">
    <property type="entry name" value="Amine oxidase"/>
    <property type="match status" value="1"/>
</dbReference>
<dbReference type="Gene3D" id="3.50.50.60">
    <property type="entry name" value="FAD/NAD(P)-binding domain"/>
    <property type="match status" value="2"/>
</dbReference>
<evidence type="ECO:0000256" key="4">
    <source>
        <dbReference type="ARBA" id="ARBA00022525"/>
    </source>
</evidence>
<keyword evidence="9" id="KW-0325">Glycoprotein</keyword>
<evidence type="ECO:0000256" key="7">
    <source>
        <dbReference type="ARBA" id="ARBA00023002"/>
    </source>
</evidence>
<name>A0A3P9LJA1_ORYLA</name>
<evidence type="ECO:0000256" key="1">
    <source>
        <dbReference type="ARBA" id="ARBA00001974"/>
    </source>
</evidence>
<dbReference type="FunFam" id="1.10.405.10:FF:000004">
    <property type="entry name" value="Amine oxidase"/>
    <property type="match status" value="1"/>
</dbReference>
<dbReference type="EC" id="1.4.3.-" evidence="11"/>
<feature type="domain" description="Amine oxidase" evidence="12">
    <location>
        <begin position="106"/>
        <end position="544"/>
    </location>
</feature>
<comment type="cofactor">
    <cofactor evidence="1 11">
        <name>FAD</name>
        <dbReference type="ChEBI" id="CHEBI:57692"/>
    </cofactor>
</comment>